<reference evidence="2" key="1">
    <citation type="submission" date="2022-07" db="EMBL/GenBank/DDBJ databases">
        <title>Phylogenomic reconstructions and comparative analyses of Kickxellomycotina fungi.</title>
        <authorList>
            <person name="Reynolds N.K."/>
            <person name="Stajich J.E."/>
            <person name="Barry K."/>
            <person name="Grigoriev I.V."/>
            <person name="Crous P."/>
            <person name="Smith M.E."/>
        </authorList>
    </citation>
    <scope>NUCLEOTIDE SEQUENCE</scope>
    <source>
        <strain evidence="2">BCRC 34882</strain>
    </source>
</reference>
<comment type="caution">
    <text evidence="2">The sequence shown here is derived from an EMBL/GenBank/DDBJ whole genome shotgun (WGS) entry which is preliminary data.</text>
</comment>
<name>A0ABQ8PJ63_9FUNG</name>
<proteinExistence type="predicted"/>
<gene>
    <name evidence="2" type="ORF">EDC05_004163</name>
</gene>
<dbReference type="Proteomes" id="UP001151295">
    <property type="component" value="Unassembled WGS sequence"/>
</dbReference>
<keyword evidence="3" id="KW-1185">Reference proteome</keyword>
<evidence type="ECO:0000256" key="1">
    <source>
        <dbReference type="SAM" id="MobiDB-lite"/>
    </source>
</evidence>
<feature type="region of interest" description="Disordered" evidence="1">
    <location>
        <begin position="20"/>
        <end position="42"/>
    </location>
</feature>
<accession>A0ABQ8PJ63</accession>
<protein>
    <submittedName>
        <fullName evidence="2">Uncharacterized protein</fullName>
    </submittedName>
</protein>
<evidence type="ECO:0000313" key="2">
    <source>
        <dbReference type="EMBL" id="KAJ1990310.1"/>
    </source>
</evidence>
<dbReference type="EMBL" id="JANBQD010000053">
    <property type="protein sequence ID" value="KAJ1990310.1"/>
    <property type="molecule type" value="Genomic_DNA"/>
</dbReference>
<evidence type="ECO:0000313" key="3">
    <source>
        <dbReference type="Proteomes" id="UP001151295"/>
    </source>
</evidence>
<sequence>MTMGASFWLTSASQGPSLSIARRAMSTAGRGAPEQQPDAEPSTYLLDLLKADDADAPWHQAPVEMVSREVQSLSSAHKSWD</sequence>
<organism evidence="2 3">
    <name type="scientific">Coemansia umbellata</name>
    <dbReference type="NCBI Taxonomy" id="1424467"/>
    <lineage>
        <taxon>Eukaryota</taxon>
        <taxon>Fungi</taxon>
        <taxon>Fungi incertae sedis</taxon>
        <taxon>Zoopagomycota</taxon>
        <taxon>Kickxellomycotina</taxon>
        <taxon>Kickxellomycetes</taxon>
        <taxon>Kickxellales</taxon>
        <taxon>Kickxellaceae</taxon>
        <taxon>Coemansia</taxon>
    </lineage>
</organism>